<dbReference type="Proteomes" id="UP000575083">
    <property type="component" value="Unassembled WGS sequence"/>
</dbReference>
<keyword evidence="2" id="KW-1185">Reference proteome</keyword>
<protein>
    <submittedName>
        <fullName evidence="1">Uncharacterized protein</fullName>
    </submittedName>
</protein>
<gene>
    <name evidence="1" type="ORF">HNP48_004829</name>
</gene>
<reference evidence="1 2" key="1">
    <citation type="submission" date="2020-08" db="EMBL/GenBank/DDBJ databases">
        <title>Functional genomics of gut bacteria from endangered species of beetles.</title>
        <authorList>
            <person name="Carlos-Shanley C."/>
        </authorList>
    </citation>
    <scope>NUCLEOTIDE SEQUENCE [LARGE SCALE GENOMIC DNA]</scope>
    <source>
        <strain evidence="1 2">S00198</strain>
    </source>
</reference>
<comment type="caution">
    <text evidence="1">The sequence shown here is derived from an EMBL/GenBank/DDBJ whole genome shotgun (WGS) entry which is preliminary data.</text>
</comment>
<proteinExistence type="predicted"/>
<dbReference type="AlphaFoldDB" id="A0A7X0PHM3"/>
<sequence>MIAMQAPFILSSHRRIAITPQGWFDGIGRLDAKRGELDIGINHLGEGGLAWLLDAWGLFYALTWQGRQPRSLGQWLGLSRQRERYAIAAARPITAGELLRLMEGYTEQAEEVPHTADLRGELQALPRDAVVDEAFMRKYLGA</sequence>
<name>A0A7X0PHM3_9BURK</name>
<dbReference type="EMBL" id="JACHLK010000011">
    <property type="protein sequence ID" value="MBB6562120.1"/>
    <property type="molecule type" value="Genomic_DNA"/>
</dbReference>
<evidence type="ECO:0000313" key="2">
    <source>
        <dbReference type="Proteomes" id="UP000575083"/>
    </source>
</evidence>
<organism evidence="1 2">
    <name type="scientific">Acidovorax soli</name>
    <dbReference type="NCBI Taxonomy" id="592050"/>
    <lineage>
        <taxon>Bacteria</taxon>
        <taxon>Pseudomonadati</taxon>
        <taxon>Pseudomonadota</taxon>
        <taxon>Betaproteobacteria</taxon>
        <taxon>Burkholderiales</taxon>
        <taxon>Comamonadaceae</taxon>
        <taxon>Acidovorax</taxon>
    </lineage>
</organism>
<evidence type="ECO:0000313" key="1">
    <source>
        <dbReference type="EMBL" id="MBB6562120.1"/>
    </source>
</evidence>
<accession>A0A7X0PHM3</accession>